<dbReference type="AntiFam" id="ANF00065">
    <property type="entry name" value="Translation of REP sequence"/>
</dbReference>
<organism evidence="1 2">
    <name type="scientific">Escherichia coli</name>
    <dbReference type="NCBI Taxonomy" id="562"/>
    <lineage>
        <taxon>Bacteria</taxon>
        <taxon>Pseudomonadati</taxon>
        <taxon>Pseudomonadota</taxon>
        <taxon>Gammaproteobacteria</taxon>
        <taxon>Enterobacterales</taxon>
        <taxon>Enterobacteriaceae</taxon>
        <taxon>Escherichia</taxon>
    </lineage>
</organism>
<reference evidence="1 2" key="1">
    <citation type="submission" date="2018-12" db="EMBL/GenBank/DDBJ databases">
        <authorList>
            <consortium name="Pathogen Informatics"/>
        </authorList>
    </citation>
    <scope>NUCLEOTIDE SEQUENCE [LARGE SCALE GENOMIC DNA]</scope>
    <source>
        <strain evidence="1 2">NCTC9044</strain>
    </source>
</reference>
<protein>
    <submittedName>
        <fullName evidence="1">Uncharacterized protein</fullName>
    </submittedName>
</protein>
<sequence length="61" mass="6788">MVLCPLGAVNQIFAGCGVNALSGLQRAILRHPLIQTIPLALEVGTYRWAKNENWSTKYQFD</sequence>
<name>A0A447X967_ECOLX</name>
<evidence type="ECO:0000313" key="1">
    <source>
        <dbReference type="EMBL" id="VED11444.1"/>
    </source>
</evidence>
<gene>
    <name evidence="1" type="ORF">NCTC9044_02888</name>
</gene>
<dbReference type="Proteomes" id="UP000271797">
    <property type="component" value="Chromosome"/>
</dbReference>
<dbReference type="EMBL" id="LR134238">
    <property type="protein sequence ID" value="VED11444.1"/>
    <property type="molecule type" value="Genomic_DNA"/>
</dbReference>
<dbReference type="AlphaFoldDB" id="A0A447X967"/>
<accession>A0A447X967</accession>
<proteinExistence type="predicted"/>
<evidence type="ECO:0000313" key="2">
    <source>
        <dbReference type="Proteomes" id="UP000271797"/>
    </source>
</evidence>